<reference evidence="8" key="1">
    <citation type="submission" date="2017-09" db="EMBL/GenBank/DDBJ databases">
        <title>Depth-based differentiation of microbial function through sediment-hosted aquifers and enrichment of novel symbionts in the deep terrestrial subsurface.</title>
        <authorList>
            <person name="Probst A.J."/>
            <person name="Ladd B."/>
            <person name="Jarett J.K."/>
            <person name="Geller-Mcgrath D.E."/>
            <person name="Sieber C.M.K."/>
            <person name="Emerson J.B."/>
            <person name="Anantharaman K."/>
            <person name="Thomas B.C."/>
            <person name="Malmstrom R."/>
            <person name="Stieglmeier M."/>
            <person name="Klingl A."/>
            <person name="Woyke T."/>
            <person name="Ryan C.M."/>
            <person name="Banfield J.F."/>
        </authorList>
    </citation>
    <scope>NUCLEOTIDE SEQUENCE [LARGE SCALE GENOMIC DNA]</scope>
</reference>
<evidence type="ECO:0000256" key="4">
    <source>
        <dbReference type="PROSITE-ProRule" id="PRU00182"/>
    </source>
</evidence>
<accession>A0A2M7ALX0</accession>
<evidence type="ECO:0000259" key="6">
    <source>
        <dbReference type="SMART" id="SM00363"/>
    </source>
</evidence>
<comment type="caution">
    <text evidence="7">The sequence shown here is derived from an EMBL/GenBank/DDBJ whole genome shotgun (WGS) entry which is preliminary data.</text>
</comment>
<dbReference type="InterPro" id="IPR002942">
    <property type="entry name" value="S4_RNA-bd"/>
</dbReference>
<keyword evidence="4" id="KW-0694">RNA-binding</keyword>
<dbReference type="Pfam" id="PF01479">
    <property type="entry name" value="S4"/>
    <property type="match status" value="1"/>
</dbReference>
<dbReference type="InterPro" id="IPR050188">
    <property type="entry name" value="RluA_PseudoU_synthase"/>
</dbReference>
<dbReference type="PANTHER" id="PTHR21600:SF44">
    <property type="entry name" value="RIBOSOMAL LARGE SUBUNIT PSEUDOURIDINE SYNTHASE D"/>
    <property type="match status" value="1"/>
</dbReference>
<dbReference type="SUPFAM" id="SSF55174">
    <property type="entry name" value="Alpha-L RNA-binding motif"/>
    <property type="match status" value="1"/>
</dbReference>
<dbReference type="GO" id="GO:0003723">
    <property type="term" value="F:RNA binding"/>
    <property type="evidence" value="ECO:0007669"/>
    <property type="project" value="UniProtKB-KW"/>
</dbReference>
<feature type="domain" description="RNA-binding S4" evidence="6">
    <location>
        <begin position="17"/>
        <end position="80"/>
    </location>
</feature>
<gene>
    <name evidence="7" type="ORF">COS81_04235</name>
</gene>
<dbReference type="Gene3D" id="3.10.290.10">
    <property type="entry name" value="RNA-binding S4 domain"/>
    <property type="match status" value="1"/>
</dbReference>
<dbReference type="InterPro" id="IPR006224">
    <property type="entry name" value="PsdUridine_synth_RluA-like_CS"/>
</dbReference>
<comment type="function">
    <text evidence="5">Responsible for synthesis of pseudouridine from uracil.</text>
</comment>
<dbReference type="InterPro" id="IPR036986">
    <property type="entry name" value="S4_RNA-bd_sf"/>
</dbReference>
<dbReference type="PROSITE" id="PS01129">
    <property type="entry name" value="PSI_RLU"/>
    <property type="match status" value="1"/>
</dbReference>
<dbReference type="CDD" id="cd02869">
    <property type="entry name" value="PseudoU_synth_RluA_like"/>
    <property type="match status" value="1"/>
</dbReference>
<dbReference type="EC" id="5.4.99.-" evidence="5"/>
<dbReference type="NCBIfam" id="TIGR00005">
    <property type="entry name" value="rluA_subfam"/>
    <property type="match status" value="1"/>
</dbReference>
<dbReference type="Pfam" id="PF00849">
    <property type="entry name" value="PseudoU_synth_2"/>
    <property type="match status" value="1"/>
</dbReference>
<organism evidence="7 8">
    <name type="scientific">candidate division WWE3 bacterium CG06_land_8_20_14_3_00_42_16</name>
    <dbReference type="NCBI Taxonomy" id="1975083"/>
    <lineage>
        <taxon>Bacteria</taxon>
        <taxon>Katanobacteria</taxon>
    </lineage>
</organism>
<evidence type="ECO:0000256" key="3">
    <source>
        <dbReference type="PIRSR" id="PIRSR606225-1"/>
    </source>
</evidence>
<name>A0A2M7ALX0_UNCKA</name>
<dbReference type="SMART" id="SM00363">
    <property type="entry name" value="S4"/>
    <property type="match status" value="1"/>
</dbReference>
<dbReference type="Proteomes" id="UP000229916">
    <property type="component" value="Unassembled WGS sequence"/>
</dbReference>
<dbReference type="CDD" id="cd00165">
    <property type="entry name" value="S4"/>
    <property type="match status" value="1"/>
</dbReference>
<dbReference type="GO" id="GO:0000455">
    <property type="term" value="P:enzyme-directed rRNA pseudouridine synthesis"/>
    <property type="evidence" value="ECO:0007669"/>
    <property type="project" value="TreeGrafter"/>
</dbReference>
<dbReference type="InterPro" id="IPR006225">
    <property type="entry name" value="PsdUridine_synth_RluC/D"/>
</dbReference>
<dbReference type="EMBL" id="PEWD01000079">
    <property type="protein sequence ID" value="PIU68396.1"/>
    <property type="molecule type" value="Genomic_DNA"/>
</dbReference>
<comment type="similarity">
    <text evidence="1 5">Belongs to the pseudouridine synthase RluA family.</text>
</comment>
<dbReference type="GO" id="GO:0120159">
    <property type="term" value="F:rRNA pseudouridine synthase activity"/>
    <property type="evidence" value="ECO:0007669"/>
    <property type="project" value="UniProtKB-ARBA"/>
</dbReference>
<feature type="active site" evidence="3">
    <location>
        <position position="136"/>
    </location>
</feature>
<comment type="catalytic activity">
    <reaction evidence="5">
        <text>a uridine in RNA = a pseudouridine in RNA</text>
        <dbReference type="Rhea" id="RHEA:48348"/>
        <dbReference type="Rhea" id="RHEA-COMP:12068"/>
        <dbReference type="Rhea" id="RHEA-COMP:12069"/>
        <dbReference type="ChEBI" id="CHEBI:65314"/>
        <dbReference type="ChEBI" id="CHEBI:65315"/>
    </reaction>
</comment>
<dbReference type="SUPFAM" id="SSF55120">
    <property type="entry name" value="Pseudouridine synthase"/>
    <property type="match status" value="1"/>
</dbReference>
<evidence type="ECO:0000313" key="8">
    <source>
        <dbReference type="Proteomes" id="UP000229916"/>
    </source>
</evidence>
<dbReference type="InterPro" id="IPR020103">
    <property type="entry name" value="PsdUridine_synth_cat_dom_sf"/>
</dbReference>
<evidence type="ECO:0000256" key="2">
    <source>
        <dbReference type="ARBA" id="ARBA00023235"/>
    </source>
</evidence>
<evidence type="ECO:0000256" key="5">
    <source>
        <dbReference type="RuleBase" id="RU362028"/>
    </source>
</evidence>
<sequence length="310" mass="35501">MSKNIFQIRVGEKEVGKRLDLFLTQKFTYLSRSKIQKIIEQKLLTVNGKNPQPAYLVKEKDEIKFFIPQEEPKRFDPESIPLKIIYEDQDILVVDKPAGMVVHPACGRKHGTLLNAVLGYLGDFQLARAGIVHRLDKETSGLIVIAKNEQTQSFLQLQFKMRSTVKKYLSLVWGRMGSQKGIVDAPIGRSRMNRKKMTVTEKGKAAQTYYKVVKVLQTSEDQFVSLLEVTPKTGRTHQIRVHLKALGHPVVGDKTYGRNQSLDRKLGRQFLHAYYLKFRLPDEGEKEISIQLSRDLERFFQTLTVKAQSG</sequence>
<dbReference type="Gene3D" id="3.30.2350.10">
    <property type="entry name" value="Pseudouridine synthase"/>
    <property type="match status" value="1"/>
</dbReference>
<evidence type="ECO:0000313" key="7">
    <source>
        <dbReference type="EMBL" id="PIU68396.1"/>
    </source>
</evidence>
<protein>
    <recommendedName>
        <fullName evidence="5">Pseudouridine synthase</fullName>
        <ecNumber evidence="5">5.4.99.-</ecNumber>
    </recommendedName>
</protein>
<dbReference type="PANTHER" id="PTHR21600">
    <property type="entry name" value="MITOCHONDRIAL RNA PSEUDOURIDINE SYNTHASE"/>
    <property type="match status" value="1"/>
</dbReference>
<dbReference type="PROSITE" id="PS50889">
    <property type="entry name" value="S4"/>
    <property type="match status" value="1"/>
</dbReference>
<dbReference type="AlphaFoldDB" id="A0A2M7ALX0"/>
<proteinExistence type="inferred from homology"/>
<evidence type="ECO:0000256" key="1">
    <source>
        <dbReference type="ARBA" id="ARBA00010876"/>
    </source>
</evidence>
<dbReference type="InterPro" id="IPR006145">
    <property type="entry name" value="PsdUridine_synth_RsuA/RluA"/>
</dbReference>
<keyword evidence="2 5" id="KW-0413">Isomerase</keyword>